<sequence length="102" mass="11961">MRRTMTEQQLEQIAALRRENYPYSFIGRELGLSPNTVKSICQRKGFAASGARKTKAEKQNAPLCRYCHKPLPETKRRGALFCSDYCRTKWYRENRKVMAIRT</sequence>
<reference evidence="1 2" key="1">
    <citation type="submission" date="2018-06" db="EMBL/GenBank/DDBJ databases">
        <authorList>
            <consortium name="Pathogen Informatics"/>
            <person name="Doyle S."/>
        </authorList>
    </citation>
    <scope>NUCLEOTIDE SEQUENCE [LARGE SCALE GENOMIC DNA]</scope>
    <source>
        <strain evidence="1 2">NCTC11087</strain>
    </source>
</reference>
<organism evidence="1 2">
    <name type="scientific">Faecalicoccus pleomorphus</name>
    <dbReference type="NCBI Taxonomy" id="1323"/>
    <lineage>
        <taxon>Bacteria</taxon>
        <taxon>Bacillati</taxon>
        <taxon>Bacillota</taxon>
        <taxon>Erysipelotrichia</taxon>
        <taxon>Erysipelotrichales</taxon>
        <taxon>Erysipelotrichaceae</taxon>
        <taxon>Faecalicoccus</taxon>
    </lineage>
</organism>
<keyword evidence="1" id="KW-0479">Metal-binding</keyword>
<keyword evidence="1" id="KW-0863">Zinc-finger</keyword>
<dbReference type="Proteomes" id="UP000255523">
    <property type="component" value="Unassembled WGS sequence"/>
</dbReference>
<accession>A0A380LPE1</accession>
<dbReference type="AlphaFoldDB" id="A0A380LPE1"/>
<evidence type="ECO:0000313" key="2">
    <source>
        <dbReference type="Proteomes" id="UP000255523"/>
    </source>
</evidence>
<dbReference type="Gene3D" id="1.10.10.60">
    <property type="entry name" value="Homeodomain-like"/>
    <property type="match status" value="1"/>
</dbReference>
<dbReference type="GO" id="GO:0008270">
    <property type="term" value="F:zinc ion binding"/>
    <property type="evidence" value="ECO:0007669"/>
    <property type="project" value="UniProtKB-KW"/>
</dbReference>
<dbReference type="EMBL" id="UHFX01000003">
    <property type="protein sequence ID" value="SUO05127.1"/>
    <property type="molecule type" value="Genomic_DNA"/>
</dbReference>
<evidence type="ECO:0000313" key="1">
    <source>
        <dbReference type="EMBL" id="SUO05127.1"/>
    </source>
</evidence>
<name>A0A380LPE1_9FIRM</name>
<protein>
    <submittedName>
        <fullName evidence="1">Zinc-finger protein</fullName>
    </submittedName>
</protein>
<keyword evidence="2" id="KW-1185">Reference proteome</keyword>
<gene>
    <name evidence="1" type="ORF">NCTC11087_02063</name>
</gene>
<keyword evidence="1" id="KW-0862">Zinc</keyword>
<proteinExistence type="predicted"/>